<accession>A0ABU9AW08</accession>
<evidence type="ECO:0000256" key="2">
    <source>
        <dbReference type="SAM" id="Phobius"/>
    </source>
</evidence>
<gene>
    <name evidence="3" type="ORF">WKV53_11550</name>
</gene>
<evidence type="ECO:0000313" key="4">
    <source>
        <dbReference type="Proteomes" id="UP001371305"/>
    </source>
</evidence>
<feature type="compositionally biased region" description="Polar residues" evidence="1">
    <location>
        <begin position="179"/>
        <end position="200"/>
    </location>
</feature>
<dbReference type="Pfam" id="PF07963">
    <property type="entry name" value="N_methyl"/>
    <property type="match status" value="1"/>
</dbReference>
<dbReference type="InterPro" id="IPR012902">
    <property type="entry name" value="N_methyl_site"/>
</dbReference>
<keyword evidence="2" id="KW-0472">Membrane</keyword>
<proteinExistence type="predicted"/>
<feature type="region of interest" description="Disordered" evidence="1">
    <location>
        <begin position="222"/>
        <end position="245"/>
    </location>
</feature>
<evidence type="ECO:0000313" key="3">
    <source>
        <dbReference type="EMBL" id="MEK7951139.1"/>
    </source>
</evidence>
<dbReference type="EMBL" id="JBBUKT010000004">
    <property type="protein sequence ID" value="MEK7951139.1"/>
    <property type="molecule type" value="Genomic_DNA"/>
</dbReference>
<comment type="caution">
    <text evidence="3">The sequence shown here is derived from an EMBL/GenBank/DDBJ whole genome shotgun (WGS) entry which is preliminary data.</text>
</comment>
<feature type="transmembrane region" description="Helical" evidence="2">
    <location>
        <begin position="12"/>
        <end position="34"/>
    </location>
</feature>
<protein>
    <submittedName>
        <fullName evidence="3">Prepilin-type N-terminal cleavage/methylation domain-containing protein</fullName>
    </submittedName>
</protein>
<sequence>MTARPSHRRGFTLLEVLLTMGIGSILLFVAVTMLSQAGNGYDRGSGSVAAEREARAVLTQMGEDFAKAEWHKDTILENDGEGWKRARLGFLSLQPDDAQSEDGRNGDLCAIHYYVKDIKVGNATVRCLMRGFRESGKVFPALAKGTFSTLFDEQDIDEPVAFGVLSFSEEPLVRDESGKWQTWHQTAPTDGSTSASSSDHPQAVRLRLIIARRELLGKLSTTQDWDGSSLRGDPKQASNNPNLESYEVIQRFGTND</sequence>
<dbReference type="NCBIfam" id="TIGR02532">
    <property type="entry name" value="IV_pilin_GFxxxE"/>
    <property type="match status" value="1"/>
</dbReference>
<feature type="region of interest" description="Disordered" evidence="1">
    <location>
        <begin position="177"/>
        <end position="200"/>
    </location>
</feature>
<dbReference type="PROSITE" id="PS00409">
    <property type="entry name" value="PROKAR_NTER_METHYL"/>
    <property type="match status" value="1"/>
</dbReference>
<keyword evidence="2" id="KW-1133">Transmembrane helix</keyword>
<dbReference type="RefSeq" id="WP_341404742.1">
    <property type="nucleotide sequence ID" value="NZ_JBBUKT010000004.1"/>
</dbReference>
<reference evidence="3 4" key="1">
    <citation type="submission" date="2024-04" db="EMBL/GenBank/DDBJ databases">
        <title>Luteolibacter sp. isolated from soil.</title>
        <authorList>
            <person name="An J."/>
        </authorList>
    </citation>
    <scope>NUCLEOTIDE SEQUENCE [LARGE SCALE GENOMIC DNA]</scope>
    <source>
        <strain evidence="3 4">Y139</strain>
    </source>
</reference>
<dbReference type="Proteomes" id="UP001371305">
    <property type="component" value="Unassembled WGS sequence"/>
</dbReference>
<keyword evidence="2" id="KW-0812">Transmembrane</keyword>
<keyword evidence="4" id="KW-1185">Reference proteome</keyword>
<organism evidence="3 4">
    <name type="scientific">Luteolibacter soli</name>
    <dbReference type="NCBI Taxonomy" id="3135280"/>
    <lineage>
        <taxon>Bacteria</taxon>
        <taxon>Pseudomonadati</taxon>
        <taxon>Verrucomicrobiota</taxon>
        <taxon>Verrucomicrobiia</taxon>
        <taxon>Verrucomicrobiales</taxon>
        <taxon>Verrucomicrobiaceae</taxon>
        <taxon>Luteolibacter</taxon>
    </lineage>
</organism>
<evidence type="ECO:0000256" key="1">
    <source>
        <dbReference type="SAM" id="MobiDB-lite"/>
    </source>
</evidence>
<name>A0ABU9AW08_9BACT</name>